<organism evidence="1 2">
    <name type="scientific">Saccharothrix ecbatanensis</name>
    <dbReference type="NCBI Taxonomy" id="1105145"/>
    <lineage>
        <taxon>Bacteria</taxon>
        <taxon>Bacillati</taxon>
        <taxon>Actinomycetota</taxon>
        <taxon>Actinomycetes</taxon>
        <taxon>Pseudonocardiales</taxon>
        <taxon>Pseudonocardiaceae</taxon>
        <taxon>Saccharothrix</taxon>
    </lineage>
</organism>
<dbReference type="SUPFAM" id="SSF52540">
    <property type="entry name" value="P-loop containing nucleoside triphosphate hydrolases"/>
    <property type="match status" value="1"/>
</dbReference>
<protein>
    <submittedName>
        <fullName evidence="1">Putative ATPase</fullName>
    </submittedName>
</protein>
<keyword evidence="2" id="KW-1185">Reference proteome</keyword>
<dbReference type="Gene3D" id="3.40.50.300">
    <property type="entry name" value="P-loop containing nucleotide triphosphate hydrolases"/>
    <property type="match status" value="1"/>
</dbReference>
<dbReference type="PANTHER" id="PTHR47691">
    <property type="entry name" value="REGULATOR-RELATED"/>
    <property type="match status" value="1"/>
</dbReference>
<dbReference type="RefSeq" id="WP_246477803.1">
    <property type="nucleotide sequence ID" value="NZ_JACHMO010000001.1"/>
</dbReference>
<accession>A0A7W9M0V7</accession>
<dbReference type="InterPro" id="IPR027417">
    <property type="entry name" value="P-loop_NTPase"/>
</dbReference>
<evidence type="ECO:0000313" key="2">
    <source>
        <dbReference type="Proteomes" id="UP000552097"/>
    </source>
</evidence>
<dbReference type="PRINTS" id="PR00364">
    <property type="entry name" value="DISEASERSIST"/>
</dbReference>
<proteinExistence type="predicted"/>
<evidence type="ECO:0000313" key="1">
    <source>
        <dbReference type="EMBL" id="MBB5803261.1"/>
    </source>
</evidence>
<dbReference type="PANTHER" id="PTHR47691:SF3">
    <property type="entry name" value="HTH-TYPE TRANSCRIPTIONAL REGULATOR RV0890C-RELATED"/>
    <property type="match status" value="1"/>
</dbReference>
<sequence>MRIALRELARTILDTRVTAVVGQGGVGKTRIALGAAADVAPTFRHGVVAVQLGDIPAEAPGAVPPTATILARVRRLIGPAPAGAGGEGPSDRTGSARADLLIVLDNAEHLPSSVAAAVRELLNAYPRAHVLITSRRSVTERLGVSHEIRPLPVEPVSDDGSPRAPAVELVLRGAGGRGTLAADLVRDTPAIVELCRRLEGVPRALEFAGERLRTIPVRMLLAAGPALPMLRTNDHSLLPHQRSVASSIRWSVDLLSEDHRRLLRQLCRLPATVFTHEDVVAADGPKRSDVDSVLCLFSDLVDHALVTPCRDRTYEYRLAPYVREVIAAESEPPGRPTAA</sequence>
<name>A0A7W9M0V7_9PSEU</name>
<gene>
    <name evidence="1" type="ORF">F4560_003029</name>
</gene>
<dbReference type="Proteomes" id="UP000552097">
    <property type="component" value="Unassembled WGS sequence"/>
</dbReference>
<comment type="caution">
    <text evidence="1">The sequence shown here is derived from an EMBL/GenBank/DDBJ whole genome shotgun (WGS) entry which is preliminary data.</text>
</comment>
<dbReference type="AlphaFoldDB" id="A0A7W9M0V7"/>
<dbReference type="EMBL" id="JACHMO010000001">
    <property type="protein sequence ID" value="MBB5803261.1"/>
    <property type="molecule type" value="Genomic_DNA"/>
</dbReference>
<reference evidence="1 2" key="1">
    <citation type="submission" date="2020-08" db="EMBL/GenBank/DDBJ databases">
        <title>Sequencing the genomes of 1000 actinobacteria strains.</title>
        <authorList>
            <person name="Klenk H.-P."/>
        </authorList>
    </citation>
    <scope>NUCLEOTIDE SEQUENCE [LARGE SCALE GENOMIC DNA]</scope>
    <source>
        <strain evidence="1 2">DSM 45486</strain>
    </source>
</reference>